<feature type="compositionally biased region" description="Basic and acidic residues" evidence="1">
    <location>
        <begin position="109"/>
        <end position="128"/>
    </location>
</feature>
<dbReference type="InterPro" id="IPR028974">
    <property type="entry name" value="TSP_type-3_rpt"/>
</dbReference>
<keyword evidence="4" id="KW-1185">Reference proteome</keyword>
<sequence>MIRNAFIAAAAIAIGSAAFVPTQALAQVGVNVVIGTAPPPVRWEAPPQPRRGHVWAPGYWDWNGHRHVWVGGQYLAERPGYVYAPPRWVEYGGRWRHEQARWNPYGPRGDLDRDGVPNRYDRDRDGDGKPNWADRNASHYDRGYRDRNHYDRGHDDRGHGYRNDGYRNDGYRGDGPRRDQDRDGIPNRHDRDRDGDGVPNRYDHRPENPYRR</sequence>
<comment type="caution">
    <text evidence="3">The sequence shown here is derived from an EMBL/GenBank/DDBJ whole genome shotgun (WGS) entry which is preliminary data.</text>
</comment>
<evidence type="ECO:0000256" key="1">
    <source>
        <dbReference type="SAM" id="MobiDB-lite"/>
    </source>
</evidence>
<dbReference type="Pfam" id="PF12779">
    <property type="entry name" value="WXXGXW"/>
    <property type="match status" value="1"/>
</dbReference>
<dbReference type="EMBL" id="WNWM01000002">
    <property type="protein sequence ID" value="MUI11123.1"/>
    <property type="molecule type" value="Genomic_DNA"/>
</dbReference>
<evidence type="ECO:0000313" key="4">
    <source>
        <dbReference type="Proteomes" id="UP000431684"/>
    </source>
</evidence>
<accession>A0A6I3XAP6</accession>
<name>A0A6I3XAP6_9BURK</name>
<evidence type="ECO:0000313" key="3">
    <source>
        <dbReference type="EMBL" id="MUI11123.1"/>
    </source>
</evidence>
<proteinExistence type="predicted"/>
<dbReference type="Proteomes" id="UP000431684">
    <property type="component" value="Unassembled WGS sequence"/>
</dbReference>
<dbReference type="RefSeq" id="WP_155706967.1">
    <property type="nucleotide sequence ID" value="NZ_BMWU01000041.1"/>
</dbReference>
<feature type="chain" id="PRO_5026262854" evidence="2">
    <location>
        <begin position="27"/>
        <end position="212"/>
    </location>
</feature>
<dbReference type="OrthoDB" id="121499at2"/>
<dbReference type="GO" id="GO:0005509">
    <property type="term" value="F:calcium ion binding"/>
    <property type="evidence" value="ECO:0007669"/>
    <property type="project" value="InterPro"/>
</dbReference>
<gene>
    <name evidence="3" type="ORF">GJV26_01240</name>
</gene>
<keyword evidence="2" id="KW-0732">Signal</keyword>
<feature type="region of interest" description="Disordered" evidence="1">
    <location>
        <begin position="102"/>
        <end position="212"/>
    </location>
</feature>
<organism evidence="3 4">
    <name type="scientific">Pseudoduganella dura</name>
    <dbReference type="NCBI Taxonomy" id="321982"/>
    <lineage>
        <taxon>Bacteria</taxon>
        <taxon>Pseudomonadati</taxon>
        <taxon>Pseudomonadota</taxon>
        <taxon>Betaproteobacteria</taxon>
        <taxon>Burkholderiales</taxon>
        <taxon>Oxalobacteraceae</taxon>
        <taxon>Telluria group</taxon>
        <taxon>Pseudoduganella</taxon>
    </lineage>
</organism>
<reference evidence="3 4" key="1">
    <citation type="submission" date="2019-11" db="EMBL/GenBank/DDBJ databases">
        <title>Draft Genome Sequences of Six Type Strains of the Genus Massilia.</title>
        <authorList>
            <person name="Miess H."/>
            <person name="Frediansyah A."/>
            <person name="Goeker M."/>
            <person name="Gross H."/>
        </authorList>
    </citation>
    <scope>NUCLEOTIDE SEQUENCE [LARGE SCALE GENOMIC DNA]</scope>
    <source>
        <strain evidence="3 4">DSM 17513</strain>
    </source>
</reference>
<dbReference type="InterPro" id="IPR024447">
    <property type="entry name" value="YXWGXW_rpt"/>
</dbReference>
<evidence type="ECO:0000256" key="2">
    <source>
        <dbReference type="SAM" id="SignalP"/>
    </source>
</evidence>
<feature type="compositionally biased region" description="Basic and acidic residues" evidence="1">
    <location>
        <begin position="136"/>
        <end position="212"/>
    </location>
</feature>
<dbReference type="AlphaFoldDB" id="A0A6I3XAP6"/>
<feature type="signal peptide" evidence="2">
    <location>
        <begin position="1"/>
        <end position="26"/>
    </location>
</feature>
<dbReference type="SUPFAM" id="SSF103647">
    <property type="entry name" value="TSP type-3 repeat"/>
    <property type="match status" value="1"/>
</dbReference>
<protein>
    <submittedName>
        <fullName evidence="3">BcpO-related WXXGXW repeat protein</fullName>
    </submittedName>
</protein>